<dbReference type="InterPro" id="IPR006016">
    <property type="entry name" value="UspA"/>
</dbReference>
<reference evidence="3" key="1">
    <citation type="journal article" date="2021" name="Antonie Van Leeuwenhoek">
        <title>Draft genome and description of Waterburya agarophytonicola gen. nov. sp. nov. (Pleurocapsales, Cyanobacteria): a seaweed symbiont.</title>
        <authorList>
            <person name="Bonthond G."/>
            <person name="Shalygin S."/>
            <person name="Bayer T."/>
            <person name="Weinberger F."/>
        </authorList>
    </citation>
    <scope>NUCLEOTIDE SEQUENCE</scope>
    <source>
        <strain evidence="3">KI4</strain>
    </source>
</reference>
<evidence type="ECO:0000313" key="3">
    <source>
        <dbReference type="EMBL" id="MCC0178150.1"/>
    </source>
</evidence>
<keyword evidence="4" id="KW-1185">Reference proteome</keyword>
<dbReference type="PANTHER" id="PTHR46268">
    <property type="entry name" value="STRESS RESPONSE PROTEIN NHAX"/>
    <property type="match status" value="1"/>
</dbReference>
<dbReference type="Pfam" id="PF00582">
    <property type="entry name" value="Usp"/>
    <property type="match status" value="1"/>
</dbReference>
<name>A0A964FFT2_9CYAN</name>
<sequence>MAFNKILVPLVRSESASVIFQEALKLAQDNNSKLMLFHSVDWDMGEHFGSFNEIEAEVDFSGAYIQAQQERLQQELQESKDWLQTYAEQATAKGIPTESKCQVGHPGSLIRDLAKDWNADLIVMGRRGLNSLQEVFLGSVSNYILHHAPCSVLTVHGE</sequence>
<feature type="domain" description="UspA" evidence="2">
    <location>
        <begin position="3"/>
        <end position="156"/>
    </location>
</feature>
<proteinExistence type="inferred from homology"/>
<dbReference type="InterPro" id="IPR014729">
    <property type="entry name" value="Rossmann-like_a/b/a_fold"/>
</dbReference>
<dbReference type="AlphaFoldDB" id="A0A964FFT2"/>
<dbReference type="EMBL" id="JADWDC010000036">
    <property type="protein sequence ID" value="MCC0178150.1"/>
    <property type="molecule type" value="Genomic_DNA"/>
</dbReference>
<dbReference type="SUPFAM" id="SSF52402">
    <property type="entry name" value="Adenine nucleotide alpha hydrolases-like"/>
    <property type="match status" value="1"/>
</dbReference>
<gene>
    <name evidence="3" type="ORF">I4641_14285</name>
</gene>
<dbReference type="PRINTS" id="PR01438">
    <property type="entry name" value="UNVRSLSTRESS"/>
</dbReference>
<dbReference type="PANTHER" id="PTHR46268:SF8">
    <property type="entry name" value="UNIVERSAL STRESS PROTEIN SLL1388"/>
    <property type="match status" value="1"/>
</dbReference>
<dbReference type="Proteomes" id="UP000729733">
    <property type="component" value="Unassembled WGS sequence"/>
</dbReference>
<accession>A0A964FFT2</accession>
<protein>
    <submittedName>
        <fullName evidence="3">Universal stress protein</fullName>
    </submittedName>
</protein>
<evidence type="ECO:0000259" key="2">
    <source>
        <dbReference type="Pfam" id="PF00582"/>
    </source>
</evidence>
<comment type="caution">
    <text evidence="3">The sequence shown here is derived from an EMBL/GenBank/DDBJ whole genome shotgun (WGS) entry which is preliminary data.</text>
</comment>
<evidence type="ECO:0000256" key="1">
    <source>
        <dbReference type="ARBA" id="ARBA00008791"/>
    </source>
</evidence>
<evidence type="ECO:0000313" key="4">
    <source>
        <dbReference type="Proteomes" id="UP000729733"/>
    </source>
</evidence>
<comment type="similarity">
    <text evidence="1">Belongs to the universal stress protein A family.</text>
</comment>
<organism evidence="3 4">
    <name type="scientific">Waterburya agarophytonicola KI4</name>
    <dbReference type="NCBI Taxonomy" id="2874699"/>
    <lineage>
        <taxon>Bacteria</taxon>
        <taxon>Bacillati</taxon>
        <taxon>Cyanobacteriota</taxon>
        <taxon>Cyanophyceae</taxon>
        <taxon>Pleurocapsales</taxon>
        <taxon>Hyellaceae</taxon>
        <taxon>Waterburya</taxon>
        <taxon>Waterburya agarophytonicola</taxon>
    </lineage>
</organism>
<dbReference type="CDD" id="cd00293">
    <property type="entry name" value="USP-like"/>
    <property type="match status" value="1"/>
</dbReference>
<dbReference type="Gene3D" id="3.40.50.620">
    <property type="entry name" value="HUPs"/>
    <property type="match status" value="1"/>
</dbReference>
<dbReference type="InterPro" id="IPR006015">
    <property type="entry name" value="Universal_stress_UspA"/>
</dbReference>
<dbReference type="RefSeq" id="WP_229641215.1">
    <property type="nucleotide sequence ID" value="NZ_JADWDC010000036.1"/>
</dbReference>